<dbReference type="Proteomes" id="UP000237105">
    <property type="component" value="Unassembled WGS sequence"/>
</dbReference>
<evidence type="ECO:0000256" key="2">
    <source>
        <dbReference type="ARBA" id="ARBA00023180"/>
    </source>
</evidence>
<proteinExistence type="predicted"/>
<evidence type="ECO:0000256" key="1">
    <source>
        <dbReference type="ARBA" id="ARBA00022729"/>
    </source>
</evidence>
<dbReference type="AlphaFoldDB" id="A0A2P5D2V8"/>
<organism evidence="3 4">
    <name type="scientific">Parasponia andersonii</name>
    <name type="common">Sponia andersonii</name>
    <dbReference type="NCBI Taxonomy" id="3476"/>
    <lineage>
        <taxon>Eukaryota</taxon>
        <taxon>Viridiplantae</taxon>
        <taxon>Streptophyta</taxon>
        <taxon>Embryophyta</taxon>
        <taxon>Tracheophyta</taxon>
        <taxon>Spermatophyta</taxon>
        <taxon>Magnoliopsida</taxon>
        <taxon>eudicotyledons</taxon>
        <taxon>Gunneridae</taxon>
        <taxon>Pentapetalae</taxon>
        <taxon>rosids</taxon>
        <taxon>fabids</taxon>
        <taxon>Rosales</taxon>
        <taxon>Cannabaceae</taxon>
        <taxon>Parasponia</taxon>
    </lineage>
</organism>
<keyword evidence="1" id="KW-0732">Signal</keyword>
<dbReference type="InterPro" id="IPR036430">
    <property type="entry name" value="RNase_T2-like_sf"/>
</dbReference>
<evidence type="ECO:0000313" key="4">
    <source>
        <dbReference type="Proteomes" id="UP000237105"/>
    </source>
</evidence>
<dbReference type="SUPFAM" id="SSF55895">
    <property type="entry name" value="Ribonuclease Rh-like"/>
    <property type="match status" value="1"/>
</dbReference>
<reference evidence="4" key="1">
    <citation type="submission" date="2016-06" db="EMBL/GenBank/DDBJ databases">
        <title>Parallel loss of symbiosis genes in relatives of nitrogen-fixing non-legume Parasponia.</title>
        <authorList>
            <person name="Van Velzen R."/>
            <person name="Holmer R."/>
            <person name="Bu F."/>
            <person name="Rutten L."/>
            <person name="Van Zeijl A."/>
            <person name="Liu W."/>
            <person name="Santuari L."/>
            <person name="Cao Q."/>
            <person name="Sharma T."/>
            <person name="Shen D."/>
            <person name="Roswanjaya Y."/>
            <person name="Wardhani T."/>
            <person name="Kalhor M.S."/>
            <person name="Jansen J."/>
            <person name="Van den Hoogen J."/>
            <person name="Gungor B."/>
            <person name="Hartog M."/>
            <person name="Hontelez J."/>
            <person name="Verver J."/>
            <person name="Yang W.-C."/>
            <person name="Schijlen E."/>
            <person name="Repin R."/>
            <person name="Schilthuizen M."/>
            <person name="Schranz E."/>
            <person name="Heidstra R."/>
            <person name="Miyata K."/>
            <person name="Fedorova E."/>
            <person name="Kohlen W."/>
            <person name="Bisseling T."/>
            <person name="Smit S."/>
            <person name="Geurts R."/>
        </authorList>
    </citation>
    <scope>NUCLEOTIDE SEQUENCE [LARGE SCALE GENOMIC DNA]</scope>
    <source>
        <strain evidence="4">cv. WU1-14</strain>
    </source>
</reference>
<sequence>MLELRQMENCIATAMKSAITSAVGLTPKIKCSRNKWKQYQLHEMYFCVNKTSYLTPCKAQGLQDKCDGHEDIYFHKF</sequence>
<dbReference type="OrthoDB" id="435754at2759"/>
<accession>A0A2P5D2V8</accession>
<dbReference type="GO" id="GO:0033897">
    <property type="term" value="F:ribonuclease T2 activity"/>
    <property type="evidence" value="ECO:0007669"/>
    <property type="project" value="InterPro"/>
</dbReference>
<dbReference type="EMBL" id="JXTB01000070">
    <property type="protein sequence ID" value="PON67565.1"/>
    <property type="molecule type" value="Genomic_DNA"/>
</dbReference>
<dbReference type="GO" id="GO:0003723">
    <property type="term" value="F:RNA binding"/>
    <property type="evidence" value="ECO:0007669"/>
    <property type="project" value="InterPro"/>
</dbReference>
<name>A0A2P5D2V8_PARAD</name>
<keyword evidence="2" id="KW-0325">Glycoprotein</keyword>
<gene>
    <name evidence="3" type="ORF">PanWU01x14_102020</name>
</gene>
<keyword evidence="4" id="KW-1185">Reference proteome</keyword>
<evidence type="ECO:0000313" key="3">
    <source>
        <dbReference type="EMBL" id="PON67565.1"/>
    </source>
</evidence>
<dbReference type="Gene3D" id="3.90.730.10">
    <property type="entry name" value="Ribonuclease T2-like"/>
    <property type="match status" value="1"/>
</dbReference>
<comment type="caution">
    <text evidence="3">The sequence shown here is derived from an EMBL/GenBank/DDBJ whole genome shotgun (WGS) entry which is preliminary data.</text>
</comment>
<protein>
    <submittedName>
        <fullName evidence="3">Ribonuclease T2-like</fullName>
    </submittedName>
</protein>